<dbReference type="PROSITE" id="PS51012">
    <property type="entry name" value="ABC_TM2"/>
    <property type="match status" value="1"/>
</dbReference>
<dbReference type="AlphaFoldDB" id="A0A345SX78"/>
<dbReference type="PANTHER" id="PTHR43229">
    <property type="entry name" value="NODULATION PROTEIN J"/>
    <property type="match status" value="1"/>
</dbReference>
<dbReference type="GO" id="GO:0046677">
    <property type="term" value="P:response to antibiotic"/>
    <property type="evidence" value="ECO:0007669"/>
    <property type="project" value="UniProtKB-KW"/>
</dbReference>
<accession>A0A345SX78</accession>
<dbReference type="InterPro" id="IPR000412">
    <property type="entry name" value="ABC_2_transport"/>
</dbReference>
<dbReference type="Pfam" id="PF01061">
    <property type="entry name" value="ABC2_membrane"/>
    <property type="match status" value="1"/>
</dbReference>
<keyword evidence="6" id="KW-0813">Transport</keyword>
<dbReference type="RefSeq" id="WP_111494994.1">
    <property type="nucleotide sequence ID" value="NZ_CP031264.1"/>
</dbReference>
<evidence type="ECO:0000313" key="9">
    <source>
        <dbReference type="Proteomes" id="UP000249340"/>
    </source>
</evidence>
<evidence type="ECO:0000256" key="3">
    <source>
        <dbReference type="ARBA" id="ARBA00022989"/>
    </source>
</evidence>
<evidence type="ECO:0000256" key="2">
    <source>
        <dbReference type="ARBA" id="ARBA00022692"/>
    </source>
</evidence>
<dbReference type="OrthoDB" id="3850665at2"/>
<feature type="domain" description="ABC transmembrane type-2" evidence="7">
    <location>
        <begin position="38"/>
        <end position="265"/>
    </location>
</feature>
<keyword evidence="4 6" id="KW-0472">Membrane</keyword>
<keyword evidence="6" id="KW-1003">Cell membrane</keyword>
<organism evidence="8 9">
    <name type="scientific">Peterkaempfera bronchialis</name>
    <dbReference type="NCBI Taxonomy" id="2126346"/>
    <lineage>
        <taxon>Bacteria</taxon>
        <taxon>Bacillati</taxon>
        <taxon>Actinomycetota</taxon>
        <taxon>Actinomycetes</taxon>
        <taxon>Kitasatosporales</taxon>
        <taxon>Streptomycetaceae</taxon>
        <taxon>Peterkaempfera</taxon>
    </lineage>
</organism>
<feature type="transmembrane region" description="Helical" evidence="6">
    <location>
        <begin position="114"/>
        <end position="137"/>
    </location>
</feature>
<evidence type="ECO:0000256" key="4">
    <source>
        <dbReference type="ARBA" id="ARBA00023136"/>
    </source>
</evidence>
<reference evidence="9" key="1">
    <citation type="submission" date="2018-07" db="EMBL/GenBank/DDBJ databases">
        <title>Streptacidiphilus bronchialis DSM 106435 chromosome.</title>
        <authorList>
            <person name="Batra D."/>
            <person name="Gulvik C.A."/>
        </authorList>
    </citation>
    <scope>NUCLEOTIDE SEQUENCE [LARGE SCALE GENOMIC DNA]</scope>
    <source>
        <strain evidence="9">DSM 106435</strain>
    </source>
</reference>
<gene>
    <name evidence="8" type="ORF">C7M71_013690</name>
</gene>
<dbReference type="PIRSF" id="PIRSF006648">
    <property type="entry name" value="DrrB"/>
    <property type="match status" value="1"/>
</dbReference>
<evidence type="ECO:0000256" key="5">
    <source>
        <dbReference type="ARBA" id="ARBA00023251"/>
    </source>
</evidence>
<keyword evidence="3 6" id="KW-1133">Transmembrane helix</keyword>
<dbReference type="GO" id="GO:0043190">
    <property type="term" value="C:ATP-binding cassette (ABC) transporter complex"/>
    <property type="evidence" value="ECO:0007669"/>
    <property type="project" value="InterPro"/>
</dbReference>
<dbReference type="EMBL" id="CP031264">
    <property type="protein sequence ID" value="AXI78333.1"/>
    <property type="molecule type" value="Genomic_DNA"/>
</dbReference>
<feature type="transmembrane region" description="Helical" evidence="6">
    <location>
        <begin position="240"/>
        <end position="259"/>
    </location>
</feature>
<protein>
    <recommendedName>
        <fullName evidence="6">Transport permease protein</fullName>
    </recommendedName>
</protein>
<dbReference type="KEGG" id="stri:C7M71_013690"/>
<dbReference type="InterPro" id="IPR013525">
    <property type="entry name" value="ABC2_TM"/>
</dbReference>
<proteinExistence type="inferred from homology"/>
<dbReference type="InterPro" id="IPR047817">
    <property type="entry name" value="ABC2_TM_bact-type"/>
</dbReference>
<sequence>MTTAAAALIRHRPRPGRAVQQTLTIAHRNLMQLRADPDQLMDATIMPIIFTLLFVYVFGGAISNSRHEYIQYLLPGIMAQLVAFTAMATGVGLNSDFHTGVMDRFRSLPIARSAVLAGRIATDCAKLLIGTGVMLAFGTLLGFRPSGNALQIAAAMGLATAFGFALCWVSALIGLSMSSPQAVQQIGFLWLIPVQFGSSIFAPVGTMPGWLQAFVKANPTSLVADTCRGLLSGGPVADSLWGALAWIAGITAVAAPLAVRRYRKRR</sequence>
<name>A0A345SX78_9ACTN</name>
<feature type="transmembrane region" description="Helical" evidence="6">
    <location>
        <begin position="40"/>
        <end position="63"/>
    </location>
</feature>
<keyword evidence="9" id="KW-1185">Reference proteome</keyword>
<evidence type="ECO:0000256" key="1">
    <source>
        <dbReference type="ARBA" id="ARBA00004141"/>
    </source>
</evidence>
<feature type="transmembrane region" description="Helical" evidence="6">
    <location>
        <begin position="69"/>
        <end position="93"/>
    </location>
</feature>
<keyword evidence="2 6" id="KW-0812">Transmembrane</keyword>
<dbReference type="PANTHER" id="PTHR43229:SF2">
    <property type="entry name" value="NODULATION PROTEIN J"/>
    <property type="match status" value="1"/>
</dbReference>
<dbReference type="Proteomes" id="UP000249340">
    <property type="component" value="Chromosome"/>
</dbReference>
<dbReference type="GO" id="GO:0140359">
    <property type="term" value="F:ABC-type transporter activity"/>
    <property type="evidence" value="ECO:0007669"/>
    <property type="project" value="InterPro"/>
</dbReference>
<comment type="subcellular location">
    <subcellularLocation>
        <location evidence="6">Cell membrane</location>
        <topology evidence="6">Multi-pass membrane protein</topology>
    </subcellularLocation>
    <subcellularLocation>
        <location evidence="1">Membrane</location>
        <topology evidence="1">Multi-pass membrane protein</topology>
    </subcellularLocation>
</comment>
<dbReference type="InterPro" id="IPR051784">
    <property type="entry name" value="Nod_factor_ABC_transporter"/>
</dbReference>
<evidence type="ECO:0000256" key="6">
    <source>
        <dbReference type="RuleBase" id="RU361157"/>
    </source>
</evidence>
<feature type="transmembrane region" description="Helical" evidence="6">
    <location>
        <begin position="187"/>
        <end position="211"/>
    </location>
</feature>
<feature type="transmembrane region" description="Helical" evidence="6">
    <location>
        <begin position="149"/>
        <end position="175"/>
    </location>
</feature>
<evidence type="ECO:0000259" key="7">
    <source>
        <dbReference type="PROSITE" id="PS51012"/>
    </source>
</evidence>
<keyword evidence="5" id="KW-0046">Antibiotic resistance</keyword>
<comment type="similarity">
    <text evidence="6">Belongs to the ABC-2 integral membrane protein family.</text>
</comment>
<evidence type="ECO:0000313" key="8">
    <source>
        <dbReference type="EMBL" id="AXI78333.1"/>
    </source>
</evidence>